<protein>
    <submittedName>
        <fullName evidence="7">E3 ubiquitin-protein ligase RNF135</fullName>
    </submittedName>
</protein>
<evidence type="ECO:0000256" key="3">
    <source>
        <dbReference type="ARBA" id="ARBA00022833"/>
    </source>
</evidence>
<dbReference type="PANTHER" id="PTHR25465:SF41">
    <property type="entry name" value="E3 UBIQUITIN-PROTEIN LIGASE RNF135"/>
    <property type="match status" value="1"/>
</dbReference>
<keyword evidence="1" id="KW-0479">Metal-binding</keyword>
<evidence type="ECO:0000256" key="2">
    <source>
        <dbReference type="ARBA" id="ARBA00022771"/>
    </source>
</evidence>
<dbReference type="InterPro" id="IPR013083">
    <property type="entry name" value="Znf_RING/FYVE/PHD"/>
</dbReference>
<feature type="domain" description="RING-type" evidence="6">
    <location>
        <begin position="13"/>
        <end position="59"/>
    </location>
</feature>
<accession>A0ABQ0FBA7</accession>
<evidence type="ECO:0000313" key="8">
    <source>
        <dbReference type="Proteomes" id="UP001623349"/>
    </source>
</evidence>
<dbReference type="Proteomes" id="UP001623349">
    <property type="component" value="Unassembled WGS sequence"/>
</dbReference>
<dbReference type="InterPro" id="IPR051051">
    <property type="entry name" value="E3_ubiq-ligase_TRIM/RNF"/>
</dbReference>
<dbReference type="Pfam" id="PF15227">
    <property type="entry name" value="zf-C3HC4_4"/>
    <property type="match status" value="1"/>
</dbReference>
<evidence type="ECO:0000313" key="7">
    <source>
        <dbReference type="EMBL" id="GAB1296548.1"/>
    </source>
</evidence>
<name>A0ABQ0FBA7_APOSI</name>
<sequence>MVPVWLSEDDLSCIICQGLLDWPTTLPCGHSFCLRCLDGLWSTKRAGGDGCPWACPICRKGASAKPDLHKNPLLQDLVDKYRQAALELEAGPEPRPAPAPRSLCRPTPSQVTVQKSTTKMIQELTEMVGQLVDVAKSLQTQSPSLGPGLESTLGILHTLLQLPPSDLCTKGHKEGISDSSSSEEEYSLDSPKPVTFSASQKKIQEILHNLEEIQGKLQGSVSWKETPREQVWGELMFSGTGLIKEVGPPPT</sequence>
<dbReference type="InterPro" id="IPR017907">
    <property type="entry name" value="Znf_RING_CS"/>
</dbReference>
<keyword evidence="2 4" id="KW-0863">Zinc-finger</keyword>
<dbReference type="PANTHER" id="PTHR25465">
    <property type="entry name" value="B-BOX DOMAIN CONTAINING"/>
    <property type="match status" value="1"/>
</dbReference>
<dbReference type="SUPFAM" id="SSF57850">
    <property type="entry name" value="RING/U-box"/>
    <property type="match status" value="1"/>
</dbReference>
<comment type="caution">
    <text evidence="7">The sequence shown here is derived from an EMBL/GenBank/DDBJ whole genome shotgun (WGS) entry which is preliminary data.</text>
</comment>
<feature type="region of interest" description="Disordered" evidence="5">
    <location>
        <begin position="90"/>
        <end position="110"/>
    </location>
</feature>
<proteinExistence type="predicted"/>
<feature type="region of interest" description="Disordered" evidence="5">
    <location>
        <begin position="170"/>
        <end position="193"/>
    </location>
</feature>
<dbReference type="PROSITE" id="PS50089">
    <property type="entry name" value="ZF_RING_2"/>
    <property type="match status" value="1"/>
</dbReference>
<evidence type="ECO:0000256" key="5">
    <source>
        <dbReference type="SAM" id="MobiDB-lite"/>
    </source>
</evidence>
<evidence type="ECO:0000256" key="4">
    <source>
        <dbReference type="PROSITE-ProRule" id="PRU00175"/>
    </source>
</evidence>
<keyword evidence="3" id="KW-0862">Zinc</keyword>
<reference evidence="7 8" key="1">
    <citation type="submission" date="2024-08" db="EMBL/GenBank/DDBJ databases">
        <title>The draft genome of Apodemus speciosus.</title>
        <authorList>
            <person name="Nabeshima K."/>
            <person name="Suzuki S."/>
            <person name="Onuma M."/>
        </authorList>
    </citation>
    <scope>NUCLEOTIDE SEQUENCE [LARGE SCALE GENOMIC DNA]</scope>
    <source>
        <strain evidence="7">IB14-021</strain>
    </source>
</reference>
<dbReference type="PROSITE" id="PS00518">
    <property type="entry name" value="ZF_RING_1"/>
    <property type="match status" value="1"/>
</dbReference>
<gene>
    <name evidence="7" type="ORF">APTSU1_001178300</name>
</gene>
<dbReference type="EMBL" id="BAAFST010000011">
    <property type="protein sequence ID" value="GAB1296548.1"/>
    <property type="molecule type" value="Genomic_DNA"/>
</dbReference>
<dbReference type="SMART" id="SM00184">
    <property type="entry name" value="RING"/>
    <property type="match status" value="1"/>
</dbReference>
<dbReference type="InterPro" id="IPR001841">
    <property type="entry name" value="Znf_RING"/>
</dbReference>
<dbReference type="Gene3D" id="3.30.40.10">
    <property type="entry name" value="Zinc/RING finger domain, C3HC4 (zinc finger)"/>
    <property type="match status" value="1"/>
</dbReference>
<keyword evidence="8" id="KW-1185">Reference proteome</keyword>
<organism evidence="7 8">
    <name type="scientific">Apodemus speciosus</name>
    <name type="common">Large Japanese field mouse</name>
    <dbReference type="NCBI Taxonomy" id="105296"/>
    <lineage>
        <taxon>Eukaryota</taxon>
        <taxon>Metazoa</taxon>
        <taxon>Chordata</taxon>
        <taxon>Craniata</taxon>
        <taxon>Vertebrata</taxon>
        <taxon>Euteleostomi</taxon>
        <taxon>Mammalia</taxon>
        <taxon>Eutheria</taxon>
        <taxon>Euarchontoglires</taxon>
        <taxon>Glires</taxon>
        <taxon>Rodentia</taxon>
        <taxon>Myomorpha</taxon>
        <taxon>Muroidea</taxon>
        <taxon>Muridae</taxon>
        <taxon>Murinae</taxon>
        <taxon>Apodemus</taxon>
    </lineage>
</organism>
<evidence type="ECO:0000259" key="6">
    <source>
        <dbReference type="PROSITE" id="PS50089"/>
    </source>
</evidence>
<evidence type="ECO:0000256" key="1">
    <source>
        <dbReference type="ARBA" id="ARBA00022723"/>
    </source>
</evidence>